<dbReference type="Proteomes" id="UP000030661">
    <property type="component" value="Unassembled WGS sequence"/>
</dbReference>
<dbReference type="InterPro" id="IPR025375">
    <property type="entry name" value="DUF4365"/>
</dbReference>
<evidence type="ECO:0000313" key="3">
    <source>
        <dbReference type="Proteomes" id="UP000030661"/>
    </source>
</evidence>
<feature type="domain" description="DUF4365" evidence="1">
    <location>
        <begin position="15"/>
        <end position="123"/>
    </location>
</feature>
<gene>
    <name evidence="2" type="ORF">U27_07082</name>
</gene>
<dbReference type="Pfam" id="PF14280">
    <property type="entry name" value="DUF4365"/>
    <property type="match status" value="1"/>
</dbReference>
<sequence>MPKTVLESKFTELEGLDRINHIVYEMKCLFREITKSDYGIDGEIELCIPKENRKGYQATGGIIKVQAKSGRSYITQDTPASFSAKSSKDDFEYWYNSNFPAIFIIFHPQDKKLYCKDMKAYLNSTPHVWQSPYKNHL</sequence>
<reference evidence="2 3" key="1">
    <citation type="journal article" date="2015" name="PeerJ">
        <title>First genomic representation of candidate bacterial phylum KSB3 points to enhanced environmental sensing as a trigger of wastewater bulking.</title>
        <authorList>
            <person name="Sekiguchi Y."/>
            <person name="Ohashi A."/>
            <person name="Parks D.H."/>
            <person name="Yamauchi T."/>
            <person name="Tyson G.W."/>
            <person name="Hugenholtz P."/>
        </authorList>
    </citation>
    <scope>NUCLEOTIDE SEQUENCE [LARGE SCALE GENOMIC DNA]</scope>
</reference>
<dbReference type="AlphaFoldDB" id="A0A081C689"/>
<dbReference type="STRING" id="1499967.U27_07082"/>
<organism evidence="2 3">
    <name type="scientific">Vecturithrix granuli</name>
    <dbReference type="NCBI Taxonomy" id="1499967"/>
    <lineage>
        <taxon>Bacteria</taxon>
        <taxon>Candidatus Moduliflexota</taxon>
        <taxon>Candidatus Vecturitrichia</taxon>
        <taxon>Candidatus Vecturitrichales</taxon>
        <taxon>Candidatus Vecturitrichaceae</taxon>
        <taxon>Candidatus Vecturithrix</taxon>
    </lineage>
</organism>
<proteinExistence type="predicted"/>
<evidence type="ECO:0000259" key="1">
    <source>
        <dbReference type="Pfam" id="PF14280"/>
    </source>
</evidence>
<protein>
    <recommendedName>
        <fullName evidence="1">DUF4365 domain-containing protein</fullName>
    </recommendedName>
</protein>
<name>A0A081C689_VECG1</name>
<dbReference type="eggNOG" id="ENOG5033NND">
    <property type="taxonomic scope" value="Bacteria"/>
</dbReference>
<accession>A0A081C689</accession>
<evidence type="ECO:0000313" key="2">
    <source>
        <dbReference type="EMBL" id="GAK60094.1"/>
    </source>
</evidence>
<keyword evidence="3" id="KW-1185">Reference proteome</keyword>
<dbReference type="EMBL" id="DF820471">
    <property type="protein sequence ID" value="GAK60094.1"/>
    <property type="molecule type" value="Genomic_DNA"/>
</dbReference>
<dbReference type="HOGENOM" id="CLU_1861262_0_0_0"/>